<proteinExistence type="predicted"/>
<evidence type="ECO:0000313" key="2">
    <source>
        <dbReference type="Proteomes" id="UP000573603"/>
    </source>
</evidence>
<reference evidence="1 2" key="1">
    <citation type="journal article" date="2020" name="BMC Genomics">
        <title>Correction to: Identification and distribution of gene clusters required for synthesis of sphingolipid metabolism inhibitors in diverse species of the filamentous fungus Fusarium.</title>
        <authorList>
            <person name="Kim H.S."/>
            <person name="Lohmar J.M."/>
            <person name="Busman M."/>
            <person name="Brown D.W."/>
            <person name="Naumann T.A."/>
            <person name="Divon H.H."/>
            <person name="Lysoe E."/>
            <person name="Uhlig S."/>
            <person name="Proctor R.H."/>
        </authorList>
    </citation>
    <scope>NUCLEOTIDE SEQUENCE [LARGE SCALE GENOMIC DNA]</scope>
    <source>
        <strain evidence="1 2">NRRL 25214</strain>
    </source>
</reference>
<organism evidence="1 2">
    <name type="scientific">Fusarium anthophilum</name>
    <dbReference type="NCBI Taxonomy" id="48485"/>
    <lineage>
        <taxon>Eukaryota</taxon>
        <taxon>Fungi</taxon>
        <taxon>Dikarya</taxon>
        <taxon>Ascomycota</taxon>
        <taxon>Pezizomycotina</taxon>
        <taxon>Sordariomycetes</taxon>
        <taxon>Hypocreomycetidae</taxon>
        <taxon>Hypocreales</taxon>
        <taxon>Nectriaceae</taxon>
        <taxon>Fusarium</taxon>
        <taxon>Fusarium fujikuroi species complex</taxon>
    </lineage>
</organism>
<dbReference type="Proteomes" id="UP000573603">
    <property type="component" value="Unassembled WGS sequence"/>
</dbReference>
<name>A0A8H4YYW8_9HYPO</name>
<dbReference type="EMBL" id="JABEVY010000330">
    <property type="protein sequence ID" value="KAF5236455.1"/>
    <property type="molecule type" value="Genomic_DNA"/>
</dbReference>
<accession>A0A8H4YYW8</accession>
<keyword evidence="2" id="KW-1185">Reference proteome</keyword>
<gene>
    <name evidence="1" type="ORF">FANTH_11257</name>
</gene>
<evidence type="ECO:0000313" key="1">
    <source>
        <dbReference type="EMBL" id="KAF5236455.1"/>
    </source>
</evidence>
<comment type="caution">
    <text evidence="1">The sequence shown here is derived from an EMBL/GenBank/DDBJ whole genome shotgun (WGS) entry which is preliminary data.</text>
</comment>
<sequence>MSNAFNLVRNASKPRAIWSDTLTKQHFDFNGNVPLFVAILKHSVSLRATSHEADNVDEERDEDGGLDVEEQDDAVLNAVTPFRLYADPQHIHLREAIALEDADYILQLCRQVAPLYDTRGVYIVDNKPIKEQWLSIRNYLSRYEQNYTSTGYIARWIAPFKSICGQCEWPGNLKCSQFCTVLRSVPASFGQGQSQVQQPSHNKRQCYENLEDFLNTYGDGREDGGNKD</sequence>
<dbReference type="AlphaFoldDB" id="A0A8H4YYW8"/>
<protein>
    <submittedName>
        <fullName evidence="1">Uncharacterized protein</fullName>
    </submittedName>
</protein>